<accession>A0A091KYZ0</accession>
<feature type="compositionally biased region" description="Polar residues" evidence="2">
    <location>
        <begin position="89"/>
        <end position="103"/>
    </location>
</feature>
<dbReference type="GO" id="GO:0051056">
    <property type="term" value="P:regulation of small GTPase mediated signal transduction"/>
    <property type="evidence" value="ECO:0007669"/>
    <property type="project" value="UniProtKB-ARBA"/>
</dbReference>
<feature type="non-terminal residue" evidence="3">
    <location>
        <position position="1"/>
    </location>
</feature>
<dbReference type="PANTHER" id="PTHR15228">
    <property type="entry name" value="SPERMATHECAL PHYSIOLOGY VARIANT"/>
    <property type="match status" value="1"/>
</dbReference>
<dbReference type="EMBL" id="KK764140">
    <property type="protein sequence ID" value="KFP45844.1"/>
    <property type="molecule type" value="Genomic_DNA"/>
</dbReference>
<proteinExistence type="predicted"/>
<organism evidence="3 4">
    <name type="scientific">Chlamydotis macqueenii</name>
    <name type="common">Macqueen's bustard</name>
    <dbReference type="NCBI Taxonomy" id="187382"/>
    <lineage>
        <taxon>Eukaryota</taxon>
        <taxon>Metazoa</taxon>
        <taxon>Chordata</taxon>
        <taxon>Craniata</taxon>
        <taxon>Vertebrata</taxon>
        <taxon>Euteleostomi</taxon>
        <taxon>Archelosauria</taxon>
        <taxon>Archosauria</taxon>
        <taxon>Dinosauria</taxon>
        <taxon>Saurischia</taxon>
        <taxon>Theropoda</taxon>
        <taxon>Coelurosauria</taxon>
        <taxon>Aves</taxon>
        <taxon>Neognathae</taxon>
        <taxon>Neoaves</taxon>
        <taxon>Otidimorphae</taxon>
        <taxon>Otidiformes</taxon>
        <taxon>Otididae</taxon>
        <taxon>Chlamydotis</taxon>
    </lineage>
</organism>
<protein>
    <submittedName>
        <fullName evidence="3">GEM-interacting protein</fullName>
    </submittedName>
</protein>
<dbReference type="PANTHER" id="PTHR15228:SF16">
    <property type="entry name" value="GEM-INTERACTING PROTEIN"/>
    <property type="match status" value="1"/>
</dbReference>
<keyword evidence="4" id="KW-1185">Reference proteome</keyword>
<evidence type="ECO:0000313" key="3">
    <source>
        <dbReference type="EMBL" id="KFP45844.1"/>
    </source>
</evidence>
<keyword evidence="1" id="KW-0343">GTPase activation</keyword>
<evidence type="ECO:0000313" key="4">
    <source>
        <dbReference type="Proteomes" id="UP000053330"/>
    </source>
</evidence>
<sequence length="144" mass="15572">TASHYAGACSAAKDASAPEDTPRKQFSTNGEQSTNKSLCSDTESLGGSCESRSLDSPSSSPGNSDRKLLKAPSTSTMSSSDDFEERDSLQTFENENSTSQQQFKNTLLSSAAQTHRLRKLRGPSKCRECDTFLVNGFECEEVRA</sequence>
<feature type="compositionally biased region" description="Low complexity" evidence="2">
    <location>
        <begin position="1"/>
        <end position="15"/>
    </location>
</feature>
<feature type="non-terminal residue" evidence="3">
    <location>
        <position position="144"/>
    </location>
</feature>
<reference evidence="3 4" key="1">
    <citation type="submission" date="2014-04" db="EMBL/GenBank/DDBJ databases">
        <title>Genome evolution of avian class.</title>
        <authorList>
            <person name="Zhang G."/>
            <person name="Li C."/>
        </authorList>
    </citation>
    <scope>NUCLEOTIDE SEQUENCE [LARGE SCALE GENOMIC DNA]</scope>
    <source>
        <strain evidence="3">BGI_N324</strain>
    </source>
</reference>
<dbReference type="InterPro" id="IPR051025">
    <property type="entry name" value="RhoGAP"/>
</dbReference>
<gene>
    <name evidence="3" type="ORF">N324_06385</name>
</gene>
<evidence type="ECO:0000256" key="1">
    <source>
        <dbReference type="ARBA" id="ARBA00022468"/>
    </source>
</evidence>
<feature type="region of interest" description="Disordered" evidence="2">
    <location>
        <begin position="1"/>
        <end position="103"/>
    </location>
</feature>
<name>A0A091KYZ0_9AVES</name>
<dbReference type="AlphaFoldDB" id="A0A091KYZ0"/>
<feature type="compositionally biased region" description="Low complexity" evidence="2">
    <location>
        <begin position="48"/>
        <end position="63"/>
    </location>
</feature>
<evidence type="ECO:0000256" key="2">
    <source>
        <dbReference type="SAM" id="MobiDB-lite"/>
    </source>
</evidence>
<dbReference type="GO" id="GO:0005886">
    <property type="term" value="C:plasma membrane"/>
    <property type="evidence" value="ECO:0007669"/>
    <property type="project" value="TreeGrafter"/>
</dbReference>
<dbReference type="GO" id="GO:0005096">
    <property type="term" value="F:GTPase activator activity"/>
    <property type="evidence" value="ECO:0007669"/>
    <property type="project" value="UniProtKB-KW"/>
</dbReference>
<dbReference type="Proteomes" id="UP000053330">
    <property type="component" value="Unassembled WGS sequence"/>
</dbReference>
<feature type="compositionally biased region" description="Polar residues" evidence="2">
    <location>
        <begin position="24"/>
        <end position="45"/>
    </location>
</feature>